<gene>
    <name evidence="2" type="ORF">JKP88DRAFT_315843</name>
</gene>
<feature type="region of interest" description="Disordered" evidence="1">
    <location>
        <begin position="23"/>
        <end position="58"/>
    </location>
</feature>
<feature type="compositionally biased region" description="Low complexity" evidence="1">
    <location>
        <begin position="146"/>
        <end position="158"/>
    </location>
</feature>
<dbReference type="AlphaFoldDB" id="A0A835Z017"/>
<organism evidence="2 3">
    <name type="scientific">Tribonema minus</name>
    <dbReference type="NCBI Taxonomy" id="303371"/>
    <lineage>
        <taxon>Eukaryota</taxon>
        <taxon>Sar</taxon>
        <taxon>Stramenopiles</taxon>
        <taxon>Ochrophyta</taxon>
        <taxon>PX clade</taxon>
        <taxon>Xanthophyceae</taxon>
        <taxon>Tribonematales</taxon>
        <taxon>Tribonemataceae</taxon>
        <taxon>Tribonema</taxon>
    </lineage>
</organism>
<evidence type="ECO:0000256" key="1">
    <source>
        <dbReference type="SAM" id="MobiDB-lite"/>
    </source>
</evidence>
<dbReference type="EMBL" id="JAFCMP010000182">
    <property type="protein sequence ID" value="KAG5183884.1"/>
    <property type="molecule type" value="Genomic_DNA"/>
</dbReference>
<accession>A0A835Z017</accession>
<reference evidence="2" key="1">
    <citation type="submission" date="2021-02" db="EMBL/GenBank/DDBJ databases">
        <title>First Annotated Genome of the Yellow-green Alga Tribonema minus.</title>
        <authorList>
            <person name="Mahan K.M."/>
        </authorList>
    </citation>
    <scope>NUCLEOTIDE SEQUENCE</scope>
    <source>
        <strain evidence="2">UTEX B ZZ1240</strain>
    </source>
</reference>
<sequence>MADMEAAREARARQEHALAYMAHREAERKQRSEEQHTAKHTADSANEQGCKKARKEPVVKAHTAAVSVNELPEEVKTVNLWDAREREEHAVAYFAYTQRLAEERRAAKRAAEGAKEQVSNMPELLLIAPKTAIVHNNMDNCSARSTAPTQQVATTAQPDSYEPEPPALCAGTPSNLKPPVEVKTVNLWDAREREEHALTYFAYTQRCAEERRAAKRAAETAKEQ</sequence>
<keyword evidence="3" id="KW-1185">Reference proteome</keyword>
<feature type="non-terminal residue" evidence="2">
    <location>
        <position position="224"/>
    </location>
</feature>
<dbReference type="Proteomes" id="UP000664859">
    <property type="component" value="Unassembled WGS sequence"/>
</dbReference>
<feature type="compositionally biased region" description="Basic and acidic residues" evidence="1">
    <location>
        <begin position="23"/>
        <end position="42"/>
    </location>
</feature>
<comment type="caution">
    <text evidence="2">The sequence shown here is derived from an EMBL/GenBank/DDBJ whole genome shotgun (WGS) entry which is preliminary data.</text>
</comment>
<feature type="region of interest" description="Disordered" evidence="1">
    <location>
        <begin position="143"/>
        <end position="162"/>
    </location>
</feature>
<proteinExistence type="predicted"/>
<protein>
    <submittedName>
        <fullName evidence="2">Uncharacterized protein</fullName>
    </submittedName>
</protein>
<name>A0A835Z017_9STRA</name>
<evidence type="ECO:0000313" key="3">
    <source>
        <dbReference type="Proteomes" id="UP000664859"/>
    </source>
</evidence>
<evidence type="ECO:0000313" key="2">
    <source>
        <dbReference type="EMBL" id="KAG5183884.1"/>
    </source>
</evidence>